<feature type="compositionally biased region" description="Polar residues" evidence="1">
    <location>
        <begin position="408"/>
        <end position="419"/>
    </location>
</feature>
<dbReference type="RefSeq" id="XP_020911221.2">
    <property type="nucleotide sequence ID" value="XM_021055562.2"/>
</dbReference>
<organism evidence="2 3">
    <name type="scientific">Exaiptasia diaphana</name>
    <name type="common">Tropical sea anemone</name>
    <name type="synonym">Aiptasia pulchella</name>
    <dbReference type="NCBI Taxonomy" id="2652724"/>
    <lineage>
        <taxon>Eukaryota</taxon>
        <taxon>Metazoa</taxon>
        <taxon>Cnidaria</taxon>
        <taxon>Anthozoa</taxon>
        <taxon>Hexacorallia</taxon>
        <taxon>Actiniaria</taxon>
        <taxon>Aiptasiidae</taxon>
        <taxon>Exaiptasia</taxon>
    </lineage>
</organism>
<feature type="region of interest" description="Disordered" evidence="1">
    <location>
        <begin position="211"/>
        <end position="249"/>
    </location>
</feature>
<dbReference type="Proteomes" id="UP000887567">
    <property type="component" value="Unplaced"/>
</dbReference>
<dbReference type="KEGG" id="epa:110248984"/>
<evidence type="ECO:0000313" key="2">
    <source>
        <dbReference type="EnsemblMetazoa" id="XP_020911221.2"/>
    </source>
</evidence>
<reference evidence="2" key="1">
    <citation type="submission" date="2022-11" db="UniProtKB">
        <authorList>
            <consortium name="EnsemblMetazoa"/>
        </authorList>
    </citation>
    <scope>IDENTIFICATION</scope>
</reference>
<protein>
    <submittedName>
        <fullName evidence="2">Uncharacterized protein</fullName>
    </submittedName>
</protein>
<dbReference type="GeneID" id="110248984"/>
<proteinExistence type="predicted"/>
<accession>A0A913XW39</accession>
<evidence type="ECO:0000313" key="3">
    <source>
        <dbReference type="Proteomes" id="UP000887567"/>
    </source>
</evidence>
<feature type="region of interest" description="Disordered" evidence="1">
    <location>
        <begin position="404"/>
        <end position="438"/>
    </location>
</feature>
<evidence type="ECO:0000256" key="1">
    <source>
        <dbReference type="SAM" id="MobiDB-lite"/>
    </source>
</evidence>
<feature type="region of interest" description="Disordered" evidence="1">
    <location>
        <begin position="1"/>
        <end position="20"/>
    </location>
</feature>
<dbReference type="OrthoDB" id="6154260at2759"/>
<dbReference type="EnsemblMetazoa" id="XM_021055562.2">
    <property type="protein sequence ID" value="XP_020911221.2"/>
    <property type="gene ID" value="LOC110248984"/>
</dbReference>
<feature type="region of interest" description="Disordered" evidence="1">
    <location>
        <begin position="26"/>
        <end position="60"/>
    </location>
</feature>
<dbReference type="AlphaFoldDB" id="A0A913XW39"/>
<feature type="compositionally biased region" description="Polar residues" evidence="1">
    <location>
        <begin position="9"/>
        <end position="20"/>
    </location>
</feature>
<feature type="compositionally biased region" description="Polar residues" evidence="1">
    <location>
        <begin position="301"/>
        <end position="312"/>
    </location>
</feature>
<keyword evidence="3" id="KW-1185">Reference proteome</keyword>
<feature type="compositionally biased region" description="Basic and acidic residues" evidence="1">
    <location>
        <begin position="422"/>
        <end position="438"/>
    </location>
</feature>
<feature type="region of interest" description="Disordered" evidence="1">
    <location>
        <begin position="274"/>
        <end position="348"/>
    </location>
</feature>
<name>A0A913XW39_EXADI</name>
<sequence length="438" mass="48919">MGSRKDGRLNNNSNDGQKTNRFLYKSTAQKNDPWRDQDDGDDFHITSQNKPINTKKRTTSSPGFDLDNVWSIRKNVQVSSSIKNGTALKTTGKSFYSRHGGIAGNSSNLSKKPRLIPNPFIASNSKSLGISEYLNLISEAVFTVTFKKKAASFFGLSTTVPLPLSLAVTVRELGTTIWLTTRKMGSRKDGRLNNNSNDGQKTNRFLYKSTAQKNDPWRDQDDGDDFHITSQNKPINTKKRTTSSPGFDLDNVWSIRKNVQVSSSIKNGTALKTTGKSFYSRHGGIAGNSSNLSKKPRIDQDQQTPGQSTFESKSWRPGYSYSDRFSNNDNDGSSGGGGTNNADFDREFGDVIGMDDNRRKEQEEFESKMNKMNVRLPMPGAPRIATREMSARTKRAHMMHEAHLKSSGLGQFTSSSGPYNRQLDENEQVKWEKNDEFS</sequence>